<evidence type="ECO:0000313" key="3">
    <source>
        <dbReference type="Proteomes" id="UP000235050"/>
    </source>
</evidence>
<protein>
    <recommendedName>
        <fullName evidence="4">Nucleotidyl transferase AbiEii toxin, Type IV TA system</fullName>
    </recommendedName>
</protein>
<dbReference type="AlphaFoldDB" id="A0A2N5J7K3"/>
<reference evidence="2 3" key="1">
    <citation type="submission" date="2017-07" db="EMBL/GenBank/DDBJ databases">
        <title>Bifidobacterium novel species.</title>
        <authorList>
            <person name="Lugli G.A."/>
            <person name="Milani C."/>
            <person name="Duranti S."/>
            <person name="Mangifesta M."/>
        </authorList>
    </citation>
    <scope>NUCLEOTIDE SEQUENCE [LARGE SCALE GENOMIC DNA]</scope>
    <source>
        <strain evidence="3">Uis1B</strain>
    </source>
</reference>
<comment type="caution">
    <text evidence="2">The sequence shown here is derived from an EMBL/GenBank/DDBJ whole genome shotgun (WGS) entry which is preliminary data.</text>
</comment>
<dbReference type="OrthoDB" id="3870258at2"/>
<accession>A0A2N5J7K3</accession>
<proteinExistence type="predicted"/>
<dbReference type="Pfam" id="PF08843">
    <property type="entry name" value="AbiEii"/>
    <property type="match status" value="1"/>
</dbReference>
<sequence length="256" mass="28845">MSNDRIRRQRDVARILLEATGSAGFALAGSGAVREHGLIDRPTEDIDLFTIQQQSPRFELAVDRALRTLGEHGYRTETEIRSPGFARITVTSPDGYVTDVDFGIDWRSSPPVGLSIGPVLSEDDAVGNKVAALFSRGETRDYLDFDSIRRSGRYSDDRLMELARRTDPGFDPDMFRRTLERVGLITVQETMPYGVGQHELDGVKRRLADLAARMVSRSRRPDPREILRGEIEARTQRLSDDQGAARRVITESRRTR</sequence>
<keyword evidence="3" id="KW-1185">Reference proteome</keyword>
<evidence type="ECO:0008006" key="4">
    <source>
        <dbReference type="Google" id="ProtNLM"/>
    </source>
</evidence>
<name>A0A2N5J7K3_9BIFI</name>
<dbReference type="InterPro" id="IPR014942">
    <property type="entry name" value="AbiEii"/>
</dbReference>
<organism evidence="2 3">
    <name type="scientific">Bifidobacterium margollesii</name>
    <dbReference type="NCBI Taxonomy" id="2020964"/>
    <lineage>
        <taxon>Bacteria</taxon>
        <taxon>Bacillati</taxon>
        <taxon>Actinomycetota</taxon>
        <taxon>Actinomycetes</taxon>
        <taxon>Bifidobacteriales</taxon>
        <taxon>Bifidobacteriaceae</taxon>
        <taxon>Bifidobacterium</taxon>
    </lineage>
</organism>
<dbReference type="Proteomes" id="UP000235050">
    <property type="component" value="Unassembled WGS sequence"/>
</dbReference>
<evidence type="ECO:0000313" key="2">
    <source>
        <dbReference type="EMBL" id="PLS30176.1"/>
    </source>
</evidence>
<gene>
    <name evidence="2" type="ORF">Uis1B_1998</name>
</gene>
<evidence type="ECO:0000256" key="1">
    <source>
        <dbReference type="SAM" id="MobiDB-lite"/>
    </source>
</evidence>
<dbReference type="EMBL" id="NMWU01000041">
    <property type="protein sequence ID" value="PLS30176.1"/>
    <property type="molecule type" value="Genomic_DNA"/>
</dbReference>
<feature type="region of interest" description="Disordered" evidence="1">
    <location>
        <begin position="237"/>
        <end position="256"/>
    </location>
</feature>
<dbReference type="RefSeq" id="WP_101618043.1">
    <property type="nucleotide sequence ID" value="NZ_NMWU01000041.1"/>
</dbReference>